<dbReference type="InterPro" id="IPR007225">
    <property type="entry name" value="EXOC6/Sec15"/>
</dbReference>
<dbReference type="GO" id="GO:0000145">
    <property type="term" value="C:exocyst"/>
    <property type="evidence" value="ECO:0007669"/>
    <property type="project" value="UniProtKB-UniRule"/>
</dbReference>
<evidence type="ECO:0000256" key="6">
    <source>
        <dbReference type="ARBA" id="ARBA00053307"/>
    </source>
</evidence>
<dbReference type="FunFam" id="1.10.357.30:FF:000002">
    <property type="entry name" value="Exocyst complex component"/>
    <property type="match status" value="1"/>
</dbReference>
<feature type="region of interest" description="Disordered" evidence="8">
    <location>
        <begin position="1"/>
        <end position="27"/>
    </location>
</feature>
<dbReference type="FunFam" id="1.20.58.670:FF:000002">
    <property type="entry name" value="Exocyst complex component"/>
    <property type="match status" value="1"/>
</dbReference>
<dbReference type="GO" id="GO:0005829">
    <property type="term" value="C:cytosol"/>
    <property type="evidence" value="ECO:0007669"/>
    <property type="project" value="UniProtKB-SubCell"/>
</dbReference>
<dbReference type="PIRSF" id="PIRSF025007">
    <property type="entry name" value="Sec15"/>
    <property type="match status" value="1"/>
</dbReference>
<gene>
    <name evidence="11" type="ORF">MUK42_17574</name>
</gene>
<evidence type="ECO:0000313" key="12">
    <source>
        <dbReference type="Proteomes" id="UP001055439"/>
    </source>
</evidence>
<evidence type="ECO:0000256" key="5">
    <source>
        <dbReference type="ARBA" id="ARBA00022490"/>
    </source>
</evidence>
<keyword evidence="3 7" id="KW-0813">Transport</keyword>
<evidence type="ECO:0000256" key="8">
    <source>
        <dbReference type="SAM" id="MobiDB-lite"/>
    </source>
</evidence>
<dbReference type="Gene3D" id="1.10.357.30">
    <property type="entry name" value="Exocyst complex subunit Sec15 C-terminal domain, N-terminal subdomain"/>
    <property type="match status" value="1"/>
</dbReference>
<dbReference type="GO" id="GO:0090522">
    <property type="term" value="P:vesicle tethering involved in exocytosis"/>
    <property type="evidence" value="ECO:0007669"/>
    <property type="project" value="UniProtKB-UniRule"/>
</dbReference>
<proteinExistence type="inferred from homology"/>
<evidence type="ECO:0000313" key="11">
    <source>
        <dbReference type="EMBL" id="URE26850.1"/>
    </source>
</evidence>
<keyword evidence="12" id="KW-1185">Reference proteome</keyword>
<dbReference type="Proteomes" id="UP001055439">
    <property type="component" value="Chromosome 8"/>
</dbReference>
<comment type="subcellular location">
    <subcellularLocation>
        <location evidence="1">Cytoplasm</location>
        <location evidence="1">Cytosol</location>
    </subcellularLocation>
</comment>
<dbReference type="GO" id="GO:0016020">
    <property type="term" value="C:membrane"/>
    <property type="evidence" value="ECO:0007669"/>
    <property type="project" value="TreeGrafter"/>
</dbReference>
<keyword evidence="5" id="KW-0963">Cytoplasm</keyword>
<dbReference type="OrthoDB" id="185373at2759"/>
<protein>
    <recommendedName>
        <fullName evidence="7">Exocyst complex component</fullName>
    </recommendedName>
</protein>
<dbReference type="EMBL" id="CP097510">
    <property type="protein sequence ID" value="URE26850.1"/>
    <property type="molecule type" value="Genomic_DNA"/>
</dbReference>
<comment type="similarity">
    <text evidence="2 7">Belongs to the SEC15 family.</text>
</comment>
<dbReference type="Pfam" id="PF20651">
    <property type="entry name" value="EXOC6_Sec15_N"/>
    <property type="match status" value="1"/>
</dbReference>
<organism evidence="11 12">
    <name type="scientific">Musa troglodytarum</name>
    <name type="common">fe'i banana</name>
    <dbReference type="NCBI Taxonomy" id="320322"/>
    <lineage>
        <taxon>Eukaryota</taxon>
        <taxon>Viridiplantae</taxon>
        <taxon>Streptophyta</taxon>
        <taxon>Embryophyta</taxon>
        <taxon>Tracheophyta</taxon>
        <taxon>Spermatophyta</taxon>
        <taxon>Magnoliopsida</taxon>
        <taxon>Liliopsida</taxon>
        <taxon>Zingiberales</taxon>
        <taxon>Musaceae</taxon>
        <taxon>Musa</taxon>
    </lineage>
</organism>
<dbReference type="GO" id="GO:0006886">
    <property type="term" value="P:intracellular protein transport"/>
    <property type="evidence" value="ECO:0007669"/>
    <property type="project" value="InterPro"/>
</dbReference>
<name>A0A9E7H4X3_9LILI</name>
<dbReference type="AlphaFoldDB" id="A0A9E7H4X3"/>
<feature type="domain" description="Exocyst complex subunit EXOC6/Sec15 C-terminal" evidence="9">
    <location>
        <begin position="420"/>
        <end position="770"/>
    </location>
</feature>
<dbReference type="InterPro" id="IPR046361">
    <property type="entry name" value="EXOC6/Sec15_C"/>
</dbReference>
<comment type="function">
    <text evidence="6">Component of the exocyst complex involved in the docking of exocytic vesicles with fusion sites on the plasma membrane during regulated or polarized secretion. Involved in polarized cell growth and organ morphogenesis. During cytokinesis, involved in cell plate initiation, cell plate maturation and formation of new primary cell wall.</text>
</comment>
<dbReference type="Pfam" id="PF04091">
    <property type="entry name" value="Sec15_C"/>
    <property type="match status" value="1"/>
</dbReference>
<dbReference type="PANTHER" id="PTHR12702">
    <property type="entry name" value="SEC15"/>
    <property type="match status" value="1"/>
</dbReference>
<dbReference type="GO" id="GO:0009860">
    <property type="term" value="P:pollen tube growth"/>
    <property type="evidence" value="ECO:0007669"/>
    <property type="project" value="UniProtKB-ARBA"/>
</dbReference>
<evidence type="ECO:0000259" key="10">
    <source>
        <dbReference type="Pfam" id="PF20651"/>
    </source>
</evidence>
<evidence type="ECO:0000256" key="4">
    <source>
        <dbReference type="ARBA" id="ARBA00022483"/>
    </source>
</evidence>
<feature type="domain" description="Exocyst complex component EXOC6/Sec15 N-terminal" evidence="10">
    <location>
        <begin position="59"/>
        <end position="227"/>
    </location>
</feature>
<evidence type="ECO:0000256" key="2">
    <source>
        <dbReference type="ARBA" id="ARBA00007944"/>
    </source>
</evidence>
<dbReference type="InterPro" id="IPR048359">
    <property type="entry name" value="EXOC6_Sec15_N"/>
</dbReference>
<dbReference type="GO" id="GO:0006893">
    <property type="term" value="P:Golgi to plasma membrane transport"/>
    <property type="evidence" value="ECO:0007669"/>
    <property type="project" value="TreeGrafter"/>
</dbReference>
<dbReference type="InterPro" id="IPR042044">
    <property type="entry name" value="EXOC6PINT-1/Sec15/Tip20_C_dom2"/>
</dbReference>
<dbReference type="PANTHER" id="PTHR12702:SF1">
    <property type="entry name" value="EXOCYST COMPLEX COMPONENT SEC15B"/>
    <property type="match status" value="1"/>
</dbReference>
<sequence>MRRKVAPDSSAMAAGGGGGGATEAEQAQLSTAIRNGEDLGPFARRAFASGRPEALLSSLRHVARSKEVEIEDVCKAHYQDFMGAVDDLRSLLSDVDSLKPALADSNAALQSTVGPLLASLDAYLEARSVADNLTAAIRAARLCSRLFALLARANEHLAADRLYLALRAIAAAERDLLPAAPHPTIRRMLVSVIPALHAHVERKIFKEFSDWMVQIRVASRHLGQTAIERASAACQRQAEEQGIRSGSTVAAAIFRNHPYSLRLKDEEDDWSGDDSDDLAAAVADAEASILDLTPLYRAHHIHATLGLEERFRRYYFENRKLQLTSDFQVSSLTPFLESHQIFFAQIVGFFIVEDRILRTGGGLIAPPDVDALWEIAITKMVSVLEDQFSRMQTANHFLLIKDYVSLLGVTLHRYCYSVDPLLDVLSKQRDKYHDLLLSDCRRQVSETLAADKFEQMLMKTEYEYSMNVLSFQIQTSDITPAFPYVASFSSSVPDLCGICGSFIKDSISFMSHGGQLDIYPIVKKYLERLLGEVIDGSILCLIKSGGLGVSQAMQVAANMVVLEQACNFLFRHAAQLSGIPLRIAEKVRRGFPLKKSRTATEELLLGLLKKKIDDFMMLTDSISWMADSPPPSGNEYSNEVIIYLETLVSTALQILPIQVLRRMLQGVLTYISNTIMGLFLSDTVKRFNLNAVMGIDVDLKRIESFADDQSDLFTDSDDFVANELKLALLEARQLVNLLLCNNPENFLNPVIRERSYNKLNYKKVITVTEKFRESSVRLFGTFGTRACAPPGISMELIHALLGFPHLGSLGKRIKLALANSLMHYLPSTLRAKCDKRKENPRTDPIVSTP</sequence>
<dbReference type="InterPro" id="IPR042045">
    <property type="entry name" value="EXOC6/Sec15_C_dom1"/>
</dbReference>
<dbReference type="GO" id="GO:0060321">
    <property type="term" value="P:acceptance of pollen"/>
    <property type="evidence" value="ECO:0007669"/>
    <property type="project" value="UniProtKB-ARBA"/>
</dbReference>
<evidence type="ECO:0000256" key="1">
    <source>
        <dbReference type="ARBA" id="ARBA00004514"/>
    </source>
</evidence>
<evidence type="ECO:0000259" key="9">
    <source>
        <dbReference type="Pfam" id="PF04091"/>
    </source>
</evidence>
<evidence type="ECO:0000256" key="3">
    <source>
        <dbReference type="ARBA" id="ARBA00022448"/>
    </source>
</evidence>
<dbReference type="Gene3D" id="1.20.58.670">
    <property type="entry name" value="Dsl1p vesicle tethering complex, Tip20p subunit, domain D"/>
    <property type="match status" value="1"/>
</dbReference>
<dbReference type="GO" id="GO:0009846">
    <property type="term" value="P:pollen germination"/>
    <property type="evidence" value="ECO:0007669"/>
    <property type="project" value="UniProtKB-ARBA"/>
</dbReference>
<evidence type="ECO:0000256" key="7">
    <source>
        <dbReference type="PIRNR" id="PIRNR025007"/>
    </source>
</evidence>
<accession>A0A9E7H4X3</accession>
<reference evidence="11" key="1">
    <citation type="submission" date="2022-05" db="EMBL/GenBank/DDBJ databases">
        <title>The Musa troglodytarum L. genome provides insights into the mechanism of non-climacteric behaviour and enrichment of carotenoids.</title>
        <authorList>
            <person name="Wang J."/>
        </authorList>
    </citation>
    <scope>NUCLEOTIDE SEQUENCE</scope>
    <source>
        <tissue evidence="11">Leaf</tissue>
    </source>
</reference>
<keyword evidence="4 7" id="KW-0268">Exocytosis</keyword>